<name>A0A8X6PZU4_NEPPI</name>
<dbReference type="InterPro" id="IPR008042">
    <property type="entry name" value="Retrotrans_Pao"/>
</dbReference>
<dbReference type="PANTHER" id="PTHR47331:SF5">
    <property type="entry name" value="RIBONUCLEASE H"/>
    <property type="match status" value="1"/>
</dbReference>
<dbReference type="AlphaFoldDB" id="A0A8X6PZU4"/>
<reference evidence="1" key="1">
    <citation type="submission" date="2020-08" db="EMBL/GenBank/DDBJ databases">
        <title>Multicomponent nature underlies the extraordinary mechanical properties of spider dragline silk.</title>
        <authorList>
            <person name="Kono N."/>
            <person name="Nakamura H."/>
            <person name="Mori M."/>
            <person name="Yoshida Y."/>
            <person name="Ohtoshi R."/>
            <person name="Malay A.D."/>
            <person name="Moran D.A.P."/>
            <person name="Tomita M."/>
            <person name="Numata K."/>
            <person name="Arakawa K."/>
        </authorList>
    </citation>
    <scope>NUCLEOTIDE SEQUENCE</scope>
</reference>
<dbReference type="OrthoDB" id="6434825at2759"/>
<dbReference type="Proteomes" id="UP000887013">
    <property type="component" value="Unassembled WGS sequence"/>
</dbReference>
<accession>A0A8X6PZU4</accession>
<proteinExistence type="predicted"/>
<organism evidence="1 2">
    <name type="scientific">Nephila pilipes</name>
    <name type="common">Giant wood spider</name>
    <name type="synonym">Nephila maculata</name>
    <dbReference type="NCBI Taxonomy" id="299642"/>
    <lineage>
        <taxon>Eukaryota</taxon>
        <taxon>Metazoa</taxon>
        <taxon>Ecdysozoa</taxon>
        <taxon>Arthropoda</taxon>
        <taxon>Chelicerata</taxon>
        <taxon>Arachnida</taxon>
        <taxon>Araneae</taxon>
        <taxon>Araneomorphae</taxon>
        <taxon>Entelegynae</taxon>
        <taxon>Araneoidea</taxon>
        <taxon>Nephilidae</taxon>
        <taxon>Nephila</taxon>
    </lineage>
</organism>
<evidence type="ECO:0000313" key="1">
    <source>
        <dbReference type="EMBL" id="GFT91926.1"/>
    </source>
</evidence>
<dbReference type="EMBL" id="BMAW01120975">
    <property type="protein sequence ID" value="GFT91926.1"/>
    <property type="molecule type" value="Genomic_DNA"/>
</dbReference>
<protein>
    <submittedName>
        <fullName evidence="1">Uncharacterized protein</fullName>
    </submittedName>
</protein>
<keyword evidence="2" id="KW-1185">Reference proteome</keyword>
<evidence type="ECO:0000313" key="2">
    <source>
        <dbReference type="Proteomes" id="UP000887013"/>
    </source>
</evidence>
<comment type="caution">
    <text evidence="1">The sequence shown here is derived from an EMBL/GenBank/DDBJ whole genome shotgun (WGS) entry which is preliminary data.</text>
</comment>
<dbReference type="PANTHER" id="PTHR47331">
    <property type="entry name" value="PHD-TYPE DOMAIN-CONTAINING PROTEIN"/>
    <property type="match status" value="1"/>
</dbReference>
<dbReference type="Pfam" id="PF05380">
    <property type="entry name" value="Peptidase_A17"/>
    <property type="match status" value="1"/>
</dbReference>
<gene>
    <name evidence="1" type="primary">AVEN_268405_1</name>
    <name evidence="1" type="ORF">NPIL_338231</name>
</gene>
<sequence>MMFRVNVSPFLISATIKHHVERYREQYPAATEILVSTLTIQRACGVATFLRVKHKDRISIDLVTSKSRAAPLKRLSLPNLEMMGALLAARLPKEVKKIIDRKCPTTIFFWMDSQITIYWNKVPRHKWKPFVENKVLESLTDPNSWFNYSSKDNSTDLLTSRMSVVALTTNCQWQNGPLCKLLAGEPIPIRSKFTPLMSFLMRVTLLE</sequence>